<evidence type="ECO:0000313" key="1">
    <source>
        <dbReference type="EMBL" id="KIM82153.1"/>
    </source>
</evidence>
<dbReference type="Proteomes" id="UP000054166">
    <property type="component" value="Unassembled WGS sequence"/>
</dbReference>
<gene>
    <name evidence="1" type="ORF">PILCRDRAFT_470033</name>
</gene>
<proteinExistence type="predicted"/>
<organism evidence="1 2">
    <name type="scientific">Piloderma croceum (strain F 1598)</name>
    <dbReference type="NCBI Taxonomy" id="765440"/>
    <lineage>
        <taxon>Eukaryota</taxon>
        <taxon>Fungi</taxon>
        <taxon>Dikarya</taxon>
        <taxon>Basidiomycota</taxon>
        <taxon>Agaricomycotina</taxon>
        <taxon>Agaricomycetes</taxon>
        <taxon>Agaricomycetidae</taxon>
        <taxon>Atheliales</taxon>
        <taxon>Atheliaceae</taxon>
        <taxon>Piloderma</taxon>
    </lineage>
</organism>
<dbReference type="HOGENOM" id="CLU_1971355_0_0_1"/>
<reference evidence="2" key="2">
    <citation type="submission" date="2015-01" db="EMBL/GenBank/DDBJ databases">
        <title>Evolutionary Origins and Diversification of the Mycorrhizal Mutualists.</title>
        <authorList>
            <consortium name="DOE Joint Genome Institute"/>
            <consortium name="Mycorrhizal Genomics Consortium"/>
            <person name="Kohler A."/>
            <person name="Kuo A."/>
            <person name="Nagy L.G."/>
            <person name="Floudas D."/>
            <person name="Copeland A."/>
            <person name="Barry K.W."/>
            <person name="Cichocki N."/>
            <person name="Veneault-Fourrey C."/>
            <person name="LaButti K."/>
            <person name="Lindquist E.A."/>
            <person name="Lipzen A."/>
            <person name="Lundell T."/>
            <person name="Morin E."/>
            <person name="Murat C."/>
            <person name="Riley R."/>
            <person name="Ohm R."/>
            <person name="Sun H."/>
            <person name="Tunlid A."/>
            <person name="Henrissat B."/>
            <person name="Grigoriev I.V."/>
            <person name="Hibbett D.S."/>
            <person name="Martin F."/>
        </authorList>
    </citation>
    <scope>NUCLEOTIDE SEQUENCE [LARGE SCALE GENOMIC DNA]</scope>
    <source>
        <strain evidence="2">F 1598</strain>
    </source>
</reference>
<sequence>MKQKCQLSILKPAGYLLLHEWPLSFGPSLSGWHTVSRHFIFHLFSRNSHKLIHFLQSHACRITTLLAAFTAESVYLQPSVAGAHAHWLQTPLLYVQTDRASNQVTVETKLIDNLADVIACRVSSTGT</sequence>
<dbReference type="AlphaFoldDB" id="A0A0C3B7E6"/>
<protein>
    <submittedName>
        <fullName evidence="1">Uncharacterized protein</fullName>
    </submittedName>
</protein>
<dbReference type="EMBL" id="KN832995">
    <property type="protein sequence ID" value="KIM82153.1"/>
    <property type="molecule type" value="Genomic_DNA"/>
</dbReference>
<keyword evidence="2" id="KW-1185">Reference proteome</keyword>
<accession>A0A0C3B7E6</accession>
<reference evidence="1 2" key="1">
    <citation type="submission" date="2014-04" db="EMBL/GenBank/DDBJ databases">
        <authorList>
            <consortium name="DOE Joint Genome Institute"/>
            <person name="Kuo A."/>
            <person name="Tarkka M."/>
            <person name="Buscot F."/>
            <person name="Kohler A."/>
            <person name="Nagy L.G."/>
            <person name="Floudas D."/>
            <person name="Copeland A."/>
            <person name="Barry K.W."/>
            <person name="Cichocki N."/>
            <person name="Veneault-Fourrey C."/>
            <person name="LaButti K."/>
            <person name="Lindquist E.A."/>
            <person name="Lipzen A."/>
            <person name="Lundell T."/>
            <person name="Morin E."/>
            <person name="Murat C."/>
            <person name="Sun H."/>
            <person name="Tunlid A."/>
            <person name="Henrissat B."/>
            <person name="Grigoriev I.V."/>
            <person name="Hibbett D.S."/>
            <person name="Martin F."/>
            <person name="Nordberg H.P."/>
            <person name="Cantor M.N."/>
            <person name="Hua S.X."/>
        </authorList>
    </citation>
    <scope>NUCLEOTIDE SEQUENCE [LARGE SCALE GENOMIC DNA]</scope>
    <source>
        <strain evidence="1 2">F 1598</strain>
    </source>
</reference>
<evidence type="ECO:0000313" key="2">
    <source>
        <dbReference type="Proteomes" id="UP000054166"/>
    </source>
</evidence>
<name>A0A0C3B7E6_PILCF</name>
<dbReference type="InParanoid" id="A0A0C3B7E6"/>